<reference evidence="17" key="1">
    <citation type="submission" date="2021-01" db="EMBL/GenBank/DDBJ databases">
        <title>Active Sulfur Cycling in an Early Earth Analoge.</title>
        <authorList>
            <person name="Hahn C.R."/>
            <person name="Youssef N.H."/>
            <person name="Elshahed M."/>
        </authorList>
    </citation>
    <scope>NUCLEOTIDE SEQUENCE</scope>
    <source>
        <strain evidence="17">Zod_Metabat.1151</strain>
    </source>
</reference>
<organism evidence="17 18">
    <name type="scientific">Candidatus Iainarchaeum sp</name>
    <dbReference type="NCBI Taxonomy" id="3101447"/>
    <lineage>
        <taxon>Archaea</taxon>
        <taxon>Candidatus Iainarchaeota</taxon>
        <taxon>Candidatus Iainarchaeia</taxon>
        <taxon>Candidatus Iainarchaeales</taxon>
        <taxon>Candidatus Iainarchaeaceae</taxon>
        <taxon>Candidatus Iainarchaeum</taxon>
    </lineage>
</organism>
<evidence type="ECO:0000313" key="17">
    <source>
        <dbReference type="EMBL" id="MBN2067031.1"/>
    </source>
</evidence>
<dbReference type="InterPro" id="IPR004495">
    <property type="entry name" value="Met-tRNA-synth_bsu_C"/>
</dbReference>
<evidence type="ECO:0000256" key="6">
    <source>
        <dbReference type="ARBA" id="ARBA00022490"/>
    </source>
</evidence>
<dbReference type="SUPFAM" id="SSF50249">
    <property type="entry name" value="Nucleic acid-binding proteins"/>
    <property type="match status" value="1"/>
</dbReference>
<keyword evidence="7" id="KW-0820">tRNA-binding</keyword>
<dbReference type="PANTHER" id="PTHR11586:SF37">
    <property type="entry name" value="TRNA-BINDING DOMAIN-CONTAINING PROTEIN"/>
    <property type="match status" value="1"/>
</dbReference>
<keyword evidence="8 17" id="KW-0436">Ligase</keyword>
<dbReference type="InterPro" id="IPR012340">
    <property type="entry name" value="NA-bd_OB-fold"/>
</dbReference>
<dbReference type="EC" id="6.1.1.10" evidence="4"/>
<evidence type="ECO:0000256" key="14">
    <source>
        <dbReference type="ARBA" id="ARBA00030904"/>
    </source>
</evidence>
<feature type="domain" description="TRNA-binding" evidence="16">
    <location>
        <begin position="11"/>
        <end position="112"/>
    </location>
</feature>
<keyword evidence="13" id="KW-0030">Aminoacyl-tRNA synthetase</keyword>
<keyword evidence="10" id="KW-0067">ATP-binding</keyword>
<evidence type="ECO:0000256" key="5">
    <source>
        <dbReference type="ARBA" id="ARBA00018753"/>
    </source>
</evidence>
<comment type="subcellular location">
    <subcellularLocation>
        <location evidence="2">Cytoplasm</location>
    </subcellularLocation>
</comment>
<name>A0A938YWM7_9ARCH</name>
<evidence type="ECO:0000256" key="4">
    <source>
        <dbReference type="ARBA" id="ARBA00012838"/>
    </source>
</evidence>
<evidence type="ECO:0000256" key="8">
    <source>
        <dbReference type="ARBA" id="ARBA00022598"/>
    </source>
</evidence>
<evidence type="ECO:0000256" key="15">
    <source>
        <dbReference type="ARBA" id="ARBA00047364"/>
    </source>
</evidence>
<comment type="catalytic activity">
    <reaction evidence="15">
        <text>tRNA(Met) + L-methionine + ATP = L-methionyl-tRNA(Met) + AMP + diphosphate</text>
        <dbReference type="Rhea" id="RHEA:13481"/>
        <dbReference type="Rhea" id="RHEA-COMP:9667"/>
        <dbReference type="Rhea" id="RHEA-COMP:9698"/>
        <dbReference type="ChEBI" id="CHEBI:30616"/>
        <dbReference type="ChEBI" id="CHEBI:33019"/>
        <dbReference type="ChEBI" id="CHEBI:57844"/>
        <dbReference type="ChEBI" id="CHEBI:78442"/>
        <dbReference type="ChEBI" id="CHEBI:78530"/>
        <dbReference type="ChEBI" id="CHEBI:456215"/>
        <dbReference type="EC" id="6.1.1.10"/>
    </reaction>
</comment>
<comment type="function">
    <text evidence="1">Is required not only for elongation of protein synthesis but also for the initiation of all mRNA translation through initiator tRNA(fMet) aminoacylation.</text>
</comment>
<dbReference type="PROSITE" id="PS50886">
    <property type="entry name" value="TRBD"/>
    <property type="match status" value="1"/>
</dbReference>
<comment type="subunit">
    <text evidence="3">Homodimer.</text>
</comment>
<dbReference type="Proteomes" id="UP000809243">
    <property type="component" value="Unassembled WGS sequence"/>
</dbReference>
<evidence type="ECO:0000256" key="2">
    <source>
        <dbReference type="ARBA" id="ARBA00004496"/>
    </source>
</evidence>
<accession>A0A938YWM7</accession>
<keyword evidence="12" id="KW-0648">Protein biosynthesis</keyword>
<evidence type="ECO:0000256" key="7">
    <source>
        <dbReference type="ARBA" id="ARBA00022555"/>
    </source>
</evidence>
<evidence type="ECO:0000313" key="18">
    <source>
        <dbReference type="Proteomes" id="UP000809243"/>
    </source>
</evidence>
<evidence type="ECO:0000256" key="9">
    <source>
        <dbReference type="ARBA" id="ARBA00022741"/>
    </source>
</evidence>
<dbReference type="Gene3D" id="2.40.50.140">
    <property type="entry name" value="Nucleic acid-binding proteins"/>
    <property type="match status" value="1"/>
</dbReference>
<evidence type="ECO:0000256" key="12">
    <source>
        <dbReference type="ARBA" id="ARBA00022917"/>
    </source>
</evidence>
<dbReference type="NCBIfam" id="TIGR00399">
    <property type="entry name" value="metG_C_term"/>
    <property type="match status" value="1"/>
</dbReference>
<evidence type="ECO:0000256" key="13">
    <source>
        <dbReference type="ARBA" id="ARBA00023146"/>
    </source>
</evidence>
<dbReference type="GO" id="GO:0005737">
    <property type="term" value="C:cytoplasm"/>
    <property type="evidence" value="ECO:0007669"/>
    <property type="project" value="UniProtKB-SubCell"/>
</dbReference>
<evidence type="ECO:0000256" key="10">
    <source>
        <dbReference type="ARBA" id="ARBA00022840"/>
    </source>
</evidence>
<dbReference type="FunFam" id="2.40.50.140:FF:000042">
    <property type="entry name" value="Methionine--tRNA ligase"/>
    <property type="match status" value="1"/>
</dbReference>
<dbReference type="CDD" id="cd02800">
    <property type="entry name" value="tRNA_bind_EcMetRS_like"/>
    <property type="match status" value="1"/>
</dbReference>
<keyword evidence="11" id="KW-0694">RNA-binding</keyword>
<comment type="caution">
    <text evidence="17">The sequence shown here is derived from an EMBL/GenBank/DDBJ whole genome shotgun (WGS) entry which is preliminary data.</text>
</comment>
<dbReference type="AlphaFoldDB" id="A0A938YWM7"/>
<dbReference type="GO" id="GO:0000049">
    <property type="term" value="F:tRNA binding"/>
    <property type="evidence" value="ECO:0007669"/>
    <property type="project" value="UniProtKB-KW"/>
</dbReference>
<dbReference type="InterPro" id="IPR051270">
    <property type="entry name" value="Tyrosine-tRNA_ligase_regulator"/>
</dbReference>
<dbReference type="EMBL" id="JAFGDB010000016">
    <property type="protein sequence ID" value="MBN2067031.1"/>
    <property type="molecule type" value="Genomic_DNA"/>
</dbReference>
<proteinExistence type="predicted"/>
<dbReference type="PANTHER" id="PTHR11586">
    <property type="entry name" value="TRNA-AMINOACYLATION COFACTOR ARC1 FAMILY MEMBER"/>
    <property type="match status" value="1"/>
</dbReference>
<evidence type="ECO:0000256" key="11">
    <source>
        <dbReference type="ARBA" id="ARBA00022884"/>
    </source>
</evidence>
<dbReference type="Pfam" id="PF01588">
    <property type="entry name" value="tRNA_bind"/>
    <property type="match status" value="1"/>
</dbReference>
<dbReference type="GO" id="GO:0005524">
    <property type="term" value="F:ATP binding"/>
    <property type="evidence" value="ECO:0007669"/>
    <property type="project" value="UniProtKB-KW"/>
</dbReference>
<dbReference type="GO" id="GO:0004825">
    <property type="term" value="F:methionine-tRNA ligase activity"/>
    <property type="evidence" value="ECO:0007669"/>
    <property type="project" value="UniProtKB-EC"/>
</dbReference>
<dbReference type="InterPro" id="IPR002547">
    <property type="entry name" value="tRNA-bd_dom"/>
</dbReference>
<gene>
    <name evidence="17" type="primary">metG</name>
    <name evidence="17" type="ORF">JW744_01030</name>
</gene>
<protein>
    <recommendedName>
        <fullName evidence="5">Methionine--tRNA ligase</fullName>
        <ecNumber evidence="4">6.1.1.10</ecNumber>
    </recommendedName>
    <alternativeName>
        <fullName evidence="14">Methionyl-tRNA synthetase</fullName>
    </alternativeName>
</protein>
<dbReference type="GO" id="GO:0006431">
    <property type="term" value="P:methionyl-tRNA aminoacylation"/>
    <property type="evidence" value="ECO:0007669"/>
    <property type="project" value="InterPro"/>
</dbReference>
<sequence>MEVLEMISFQDWQKAELKVAKILAAEDIPGKDKLYKIKIDLGSEQRQIVAGIRAFYTKEELEGKNLIVVANLEPAKIAGIESQAMLLAAKDSEGKYKLVTIDGSVEPGTKVE</sequence>
<evidence type="ECO:0000256" key="3">
    <source>
        <dbReference type="ARBA" id="ARBA00011738"/>
    </source>
</evidence>
<keyword evidence="9" id="KW-0547">Nucleotide-binding</keyword>
<evidence type="ECO:0000256" key="1">
    <source>
        <dbReference type="ARBA" id="ARBA00003314"/>
    </source>
</evidence>
<evidence type="ECO:0000259" key="16">
    <source>
        <dbReference type="PROSITE" id="PS50886"/>
    </source>
</evidence>
<keyword evidence="6" id="KW-0963">Cytoplasm</keyword>